<evidence type="ECO:0000313" key="3">
    <source>
        <dbReference type="Proteomes" id="UP000069272"/>
    </source>
</evidence>
<dbReference type="Proteomes" id="UP000069272">
    <property type="component" value="Chromosome 2R"/>
</dbReference>
<reference evidence="2" key="2">
    <citation type="submission" date="2022-08" db="UniProtKB">
        <authorList>
            <consortium name="EnsemblMetazoa"/>
        </authorList>
    </citation>
    <scope>IDENTIFICATION</scope>
    <source>
        <strain evidence="2">STECLA/ALBI9_A</strain>
    </source>
</reference>
<evidence type="ECO:0000256" key="1">
    <source>
        <dbReference type="SAM" id="MobiDB-lite"/>
    </source>
</evidence>
<dbReference type="VEuPathDB" id="VectorBase:AALB002451"/>
<feature type="compositionally biased region" description="Low complexity" evidence="1">
    <location>
        <begin position="176"/>
        <end position="192"/>
    </location>
</feature>
<proteinExistence type="predicted"/>
<keyword evidence="3" id="KW-1185">Reference proteome</keyword>
<organism evidence="2 3">
    <name type="scientific">Anopheles albimanus</name>
    <name type="common">New world malaria mosquito</name>
    <dbReference type="NCBI Taxonomy" id="7167"/>
    <lineage>
        <taxon>Eukaryota</taxon>
        <taxon>Metazoa</taxon>
        <taxon>Ecdysozoa</taxon>
        <taxon>Arthropoda</taxon>
        <taxon>Hexapoda</taxon>
        <taxon>Insecta</taxon>
        <taxon>Pterygota</taxon>
        <taxon>Neoptera</taxon>
        <taxon>Endopterygota</taxon>
        <taxon>Diptera</taxon>
        <taxon>Nematocera</taxon>
        <taxon>Culicoidea</taxon>
        <taxon>Culicidae</taxon>
        <taxon>Anophelinae</taxon>
        <taxon>Anopheles</taxon>
    </lineage>
</organism>
<feature type="compositionally biased region" description="Basic residues" evidence="1">
    <location>
        <begin position="11"/>
        <end position="20"/>
    </location>
</feature>
<name>A0A182F7J2_ANOAL</name>
<accession>A0A182F7J2</accession>
<feature type="region of interest" description="Disordered" evidence="1">
    <location>
        <begin position="170"/>
        <end position="192"/>
    </location>
</feature>
<protein>
    <submittedName>
        <fullName evidence="2">Uncharacterized protein</fullName>
    </submittedName>
</protein>
<evidence type="ECO:0000313" key="2">
    <source>
        <dbReference type="EnsemblMetazoa" id="AALB002451-PA"/>
    </source>
</evidence>
<feature type="compositionally biased region" description="Polar residues" evidence="1">
    <location>
        <begin position="35"/>
        <end position="46"/>
    </location>
</feature>
<sequence>MPATKSGAREHTKRQQRQQLRRMIPPPPHMVCVTDSISMTSSCSHGSNRRDRPTPRPAAPVVWGPHTPLAVAVTVVFRDRPWRIQMKLKMHISMGVERPIDRAETAQPCARGMGFKSIIPAQQHQAQSSGRAPAKTKCEKPVQIGVRETSAAPATAAAAAAHRLPSGSPAGADMFAASPSAESAGSARRPPSAVLDHRLRFLNLHSLGGSKQPNLPSL</sequence>
<feature type="region of interest" description="Disordered" evidence="1">
    <location>
        <begin position="1"/>
        <end position="61"/>
    </location>
</feature>
<dbReference type="EnsemblMetazoa" id="AALB002451-RA">
    <property type="protein sequence ID" value="AALB002451-PA"/>
    <property type="gene ID" value="AALB002451"/>
</dbReference>
<dbReference type="AlphaFoldDB" id="A0A182F7J2"/>
<reference evidence="2 3" key="1">
    <citation type="journal article" date="2017" name="G3 (Bethesda)">
        <title>The Physical Genome Mapping of Anopheles albimanus Corrected Scaffold Misassemblies and Identified Interarm Rearrangements in Genus Anopheles.</title>
        <authorList>
            <person name="Artemov G.N."/>
            <person name="Peery A.N."/>
            <person name="Jiang X."/>
            <person name="Tu Z."/>
            <person name="Stegniy V.N."/>
            <person name="Sharakhova M.V."/>
            <person name="Sharakhov I.V."/>
        </authorList>
    </citation>
    <scope>NUCLEOTIDE SEQUENCE [LARGE SCALE GENOMIC DNA]</scope>
    <source>
        <strain evidence="2 3">ALBI9_A</strain>
    </source>
</reference>